<dbReference type="PIR" id="C96907">
    <property type="entry name" value="C96907"/>
</dbReference>
<evidence type="ECO:0000313" key="2">
    <source>
        <dbReference type="EMBL" id="AAK78046.1"/>
    </source>
</evidence>
<protein>
    <submittedName>
        <fullName evidence="2">Predicted membrane protein</fullName>
    </submittedName>
</protein>
<name>Q97MY0_CLOAB</name>
<organism evidence="2 3">
    <name type="scientific">Clostridium acetobutylicum (strain ATCC 824 / DSM 792 / JCM 1419 / IAM 19013 / LMG 5710 / NBRC 13948 / NRRL B-527 / VKM B-1787 / 2291 / W)</name>
    <dbReference type="NCBI Taxonomy" id="272562"/>
    <lineage>
        <taxon>Bacteria</taxon>
        <taxon>Bacillati</taxon>
        <taxon>Bacillota</taxon>
        <taxon>Clostridia</taxon>
        <taxon>Eubacteriales</taxon>
        <taxon>Clostridiaceae</taxon>
        <taxon>Clostridium</taxon>
    </lineage>
</organism>
<gene>
    <name evidence="2" type="ordered locus">CA_C0060</name>
</gene>
<dbReference type="PATRIC" id="fig|272562.8.peg.241"/>
<evidence type="ECO:0000313" key="3">
    <source>
        <dbReference type="Proteomes" id="UP000000814"/>
    </source>
</evidence>
<accession>Q97MY0</accession>
<keyword evidence="1" id="KW-0812">Transmembrane</keyword>
<dbReference type="RefSeq" id="WP_010963388.1">
    <property type="nucleotide sequence ID" value="NC_003030.1"/>
</dbReference>
<evidence type="ECO:0000256" key="1">
    <source>
        <dbReference type="SAM" id="Phobius"/>
    </source>
</evidence>
<keyword evidence="1" id="KW-1133">Transmembrane helix</keyword>
<sequence>MGYIIIALVIAIALIAVLKWKALIVIGAIFIIGYFLPDNSKSSAEDEKLEKIMIPKGLRKIEYYGGYKTELSSKLFFENRSNGICLYDKENNFKVLILKRNILNFSISGEYHRDTIVSGGEIRGGGSSIGGAIIGELLDGNTGAIIGSRKKTTSTPIKTEVKTTDSRKIILKFKEDEQERGMILDKSIWDDLCFLCPEKKIK</sequence>
<dbReference type="Proteomes" id="UP000000814">
    <property type="component" value="Chromosome"/>
</dbReference>
<dbReference type="HOGENOM" id="CLU_1352643_0_0_9"/>
<dbReference type="KEGG" id="cac:CA_C0060"/>
<dbReference type="OrthoDB" id="9926546at2"/>
<feature type="transmembrane region" description="Helical" evidence="1">
    <location>
        <begin position="6"/>
        <end position="36"/>
    </location>
</feature>
<dbReference type="EMBL" id="AE001437">
    <property type="protein sequence ID" value="AAK78046.1"/>
    <property type="molecule type" value="Genomic_DNA"/>
</dbReference>
<proteinExistence type="predicted"/>
<dbReference type="STRING" id="272562.CA_C0060"/>
<dbReference type="AlphaFoldDB" id="Q97MY0"/>
<keyword evidence="1" id="KW-0472">Membrane</keyword>
<dbReference type="GeneID" id="44996542"/>
<keyword evidence="3" id="KW-1185">Reference proteome</keyword>
<reference evidence="2 3" key="1">
    <citation type="journal article" date="2001" name="J. Bacteriol.">
        <title>Genome sequence and comparative analysis of the solvent-producing bacterium Clostridium acetobutylicum.</title>
        <authorList>
            <person name="Nolling J."/>
            <person name="Breton G."/>
            <person name="Omelchenko M.V."/>
            <person name="Makarova K.S."/>
            <person name="Zeng Q."/>
            <person name="Gibson R."/>
            <person name="Lee H.M."/>
            <person name="Dubois J."/>
            <person name="Qiu D."/>
            <person name="Hitti J."/>
            <person name="Wolf Y.I."/>
            <person name="Tatusov R.L."/>
            <person name="Sabathe F."/>
            <person name="Doucette-Stamm L."/>
            <person name="Soucaille P."/>
            <person name="Daly M.J."/>
            <person name="Bennett G.N."/>
            <person name="Koonin E.V."/>
            <person name="Smith D.R."/>
        </authorList>
    </citation>
    <scope>NUCLEOTIDE SEQUENCE [LARGE SCALE GENOMIC DNA]</scope>
    <source>
        <strain evidence="3">ATCC 824 / DSM 792 / JCM 1419 / LMG 5710 / VKM B-1787</strain>
    </source>
</reference>